<protein>
    <submittedName>
        <fullName evidence="1">Uncharacterized protein</fullName>
    </submittedName>
</protein>
<evidence type="ECO:0000313" key="1">
    <source>
        <dbReference type="EMBL" id="MBW4464590.1"/>
    </source>
</evidence>
<proteinExistence type="predicted"/>
<organism evidence="1 2">
    <name type="scientific">Pegethrix bostrychoides GSE-TBD4-15B</name>
    <dbReference type="NCBI Taxonomy" id="2839662"/>
    <lineage>
        <taxon>Bacteria</taxon>
        <taxon>Bacillati</taxon>
        <taxon>Cyanobacteriota</taxon>
        <taxon>Cyanophyceae</taxon>
        <taxon>Oculatellales</taxon>
        <taxon>Oculatellaceae</taxon>
        <taxon>Pegethrix</taxon>
    </lineage>
</organism>
<dbReference type="AlphaFoldDB" id="A0A951P8J6"/>
<dbReference type="EMBL" id="JAHHHV010000016">
    <property type="protein sequence ID" value="MBW4464590.1"/>
    <property type="molecule type" value="Genomic_DNA"/>
</dbReference>
<sequence length="220" mass="24198">MSHNPSRPSMFPFQAQAELELLQLMLQSEANQTASDPAADLGDYPWNPASPEAEAYFEALEQEVMRAGWSNQELIEQGQILANALNQIWDEPADLAAAENLRSYSAVLRQFAAQVPQQILETISQTAQQVAATNLSLADQIVQCVQTCLPNWAEEDLQVLARPFAYAMRGSEADMIESALRSVRCAAWTELSGIEQARLSLAIARYAIDQAPSQSKSLEA</sequence>
<accession>A0A951P8J6</accession>
<gene>
    <name evidence="1" type="ORF">KME07_03995</name>
</gene>
<reference evidence="1" key="1">
    <citation type="submission" date="2021-05" db="EMBL/GenBank/DDBJ databases">
        <authorList>
            <person name="Pietrasiak N."/>
            <person name="Ward R."/>
            <person name="Stajich J.E."/>
            <person name="Kurbessoian T."/>
        </authorList>
    </citation>
    <scope>NUCLEOTIDE SEQUENCE</scope>
    <source>
        <strain evidence="1">GSE-TBD4-15B</strain>
    </source>
</reference>
<reference evidence="1" key="2">
    <citation type="journal article" date="2022" name="Microbiol. Resour. Announc.">
        <title>Metagenome Sequencing to Explore Phylogenomics of Terrestrial Cyanobacteria.</title>
        <authorList>
            <person name="Ward R.D."/>
            <person name="Stajich J.E."/>
            <person name="Johansen J.R."/>
            <person name="Huntemann M."/>
            <person name="Clum A."/>
            <person name="Foster B."/>
            <person name="Foster B."/>
            <person name="Roux S."/>
            <person name="Palaniappan K."/>
            <person name="Varghese N."/>
            <person name="Mukherjee S."/>
            <person name="Reddy T.B.K."/>
            <person name="Daum C."/>
            <person name="Copeland A."/>
            <person name="Chen I.A."/>
            <person name="Ivanova N.N."/>
            <person name="Kyrpides N.C."/>
            <person name="Shapiro N."/>
            <person name="Eloe-Fadrosh E.A."/>
            <person name="Pietrasiak N."/>
        </authorList>
    </citation>
    <scope>NUCLEOTIDE SEQUENCE</scope>
    <source>
        <strain evidence="1">GSE-TBD4-15B</strain>
    </source>
</reference>
<comment type="caution">
    <text evidence="1">The sequence shown here is derived from an EMBL/GenBank/DDBJ whole genome shotgun (WGS) entry which is preliminary data.</text>
</comment>
<evidence type="ECO:0000313" key="2">
    <source>
        <dbReference type="Proteomes" id="UP000707356"/>
    </source>
</evidence>
<name>A0A951P8J6_9CYAN</name>
<dbReference type="Proteomes" id="UP000707356">
    <property type="component" value="Unassembled WGS sequence"/>
</dbReference>